<dbReference type="RefSeq" id="WP_147714940.1">
    <property type="nucleotide sequence ID" value="NZ_VKAD01000003.1"/>
</dbReference>
<dbReference type="OrthoDB" id="6199424at2"/>
<accession>A0A5C8Z2B3</accession>
<evidence type="ECO:0000313" key="2">
    <source>
        <dbReference type="EMBL" id="TXR51444.1"/>
    </source>
</evidence>
<sequence>MSFISIGIIMLTIVLIQYLRTFSRRRPVKPSKSEIDAIIEKVAVFEALAKDAEALNYLEKELKQHPNNQKLTAKKQALLARMSDQQG</sequence>
<keyword evidence="3" id="KW-1185">Reference proteome</keyword>
<feature type="transmembrane region" description="Helical" evidence="1">
    <location>
        <begin position="6"/>
        <end position="23"/>
    </location>
</feature>
<organism evidence="2 3">
    <name type="scientific">Reinekea thalattae</name>
    <dbReference type="NCBI Taxonomy" id="2593301"/>
    <lineage>
        <taxon>Bacteria</taxon>
        <taxon>Pseudomonadati</taxon>
        <taxon>Pseudomonadota</taxon>
        <taxon>Gammaproteobacteria</taxon>
        <taxon>Oceanospirillales</taxon>
        <taxon>Saccharospirillaceae</taxon>
        <taxon>Reinekea</taxon>
    </lineage>
</organism>
<keyword evidence="1" id="KW-0812">Transmembrane</keyword>
<reference evidence="2 3" key="1">
    <citation type="submission" date="2019-07" db="EMBL/GenBank/DDBJ databases">
        <title>Reinekea sp. strain SSH23 genome sequencing and assembly.</title>
        <authorList>
            <person name="Kim I."/>
        </authorList>
    </citation>
    <scope>NUCLEOTIDE SEQUENCE [LARGE SCALE GENOMIC DNA]</scope>
    <source>
        <strain evidence="2 3">SSH23</strain>
    </source>
</reference>
<evidence type="ECO:0000313" key="3">
    <source>
        <dbReference type="Proteomes" id="UP000321764"/>
    </source>
</evidence>
<evidence type="ECO:0008006" key="4">
    <source>
        <dbReference type="Google" id="ProtNLM"/>
    </source>
</evidence>
<protein>
    <recommendedName>
        <fullName evidence="4">C-type cytochrome biogenesis protein CcmI</fullName>
    </recommendedName>
</protein>
<name>A0A5C8Z2B3_9GAMM</name>
<evidence type="ECO:0000256" key="1">
    <source>
        <dbReference type="SAM" id="Phobius"/>
    </source>
</evidence>
<keyword evidence="1" id="KW-1133">Transmembrane helix</keyword>
<keyword evidence="1" id="KW-0472">Membrane</keyword>
<dbReference type="AlphaFoldDB" id="A0A5C8Z2B3"/>
<gene>
    <name evidence="2" type="ORF">FME95_13040</name>
</gene>
<comment type="caution">
    <text evidence="2">The sequence shown here is derived from an EMBL/GenBank/DDBJ whole genome shotgun (WGS) entry which is preliminary data.</text>
</comment>
<dbReference type="Proteomes" id="UP000321764">
    <property type="component" value="Unassembled WGS sequence"/>
</dbReference>
<proteinExistence type="predicted"/>
<dbReference type="EMBL" id="VKAD01000003">
    <property type="protein sequence ID" value="TXR51444.1"/>
    <property type="molecule type" value="Genomic_DNA"/>
</dbReference>